<dbReference type="AlphaFoldDB" id="A0A8I0MXG3"/>
<evidence type="ECO:0000259" key="1">
    <source>
        <dbReference type="Pfam" id="PF18433"/>
    </source>
</evidence>
<comment type="caution">
    <text evidence="2">The sequence shown here is derived from an EMBL/GenBank/DDBJ whole genome shotgun (WGS) entry which is preliminary data.</text>
</comment>
<dbReference type="InterPro" id="IPR041651">
    <property type="entry name" value="DUF5610"/>
</dbReference>
<dbReference type="Proteomes" id="UP000660708">
    <property type="component" value="Unassembled WGS sequence"/>
</dbReference>
<dbReference type="EMBL" id="AQHF01000027">
    <property type="protein sequence ID" value="MBE0347754.1"/>
    <property type="molecule type" value="Genomic_DNA"/>
</dbReference>
<evidence type="ECO:0000313" key="2">
    <source>
        <dbReference type="EMBL" id="MBE0347754.1"/>
    </source>
</evidence>
<proteinExistence type="predicted"/>
<evidence type="ECO:0000313" key="3">
    <source>
        <dbReference type="Proteomes" id="UP000660708"/>
    </source>
</evidence>
<dbReference type="RefSeq" id="WP_125253698.1">
    <property type="nucleotide sequence ID" value="NZ_AQHF01000027.1"/>
</dbReference>
<reference evidence="2 3" key="1">
    <citation type="submission" date="2015-06" db="EMBL/GenBank/DDBJ databases">
        <title>Genome sequence of Pseudoalteromonas peptidolytica.</title>
        <authorList>
            <person name="Xie B.-B."/>
            <person name="Rong J.-C."/>
            <person name="Qin Q.-L."/>
            <person name="Zhang Y.-Z."/>
        </authorList>
    </citation>
    <scope>NUCLEOTIDE SEQUENCE [LARGE SCALE GENOMIC DNA]</scope>
    <source>
        <strain evidence="2 3">F12-50-A1</strain>
    </source>
</reference>
<feature type="domain" description="DUF5610" evidence="1">
    <location>
        <begin position="38"/>
        <end position="150"/>
    </location>
</feature>
<gene>
    <name evidence="2" type="ORF">PPEP_a4417</name>
</gene>
<name>A0A8I0MXG3_9GAMM</name>
<accession>A0A8I0MXG3</accession>
<organism evidence="2 3">
    <name type="scientific">Pseudoalteromonas peptidolytica F12-50-A1</name>
    <dbReference type="NCBI Taxonomy" id="1315280"/>
    <lineage>
        <taxon>Bacteria</taxon>
        <taxon>Pseudomonadati</taxon>
        <taxon>Pseudomonadota</taxon>
        <taxon>Gammaproteobacteria</taxon>
        <taxon>Alteromonadales</taxon>
        <taxon>Pseudoalteromonadaceae</taxon>
        <taxon>Pseudoalteromonas</taxon>
    </lineage>
</organism>
<keyword evidence="3" id="KW-1185">Reference proteome</keyword>
<dbReference type="Pfam" id="PF18433">
    <property type="entry name" value="DUF5610"/>
    <property type="match status" value="1"/>
</dbReference>
<sequence length="376" mass="41166">MKIGHLNQLLNPAMQHKPGQSKGIGPHIQINSDSYAGDKSKLAAKILDDKLAEALGIEKPTQDKKDKPLFDFEAIVKNVLDFVQGAVKKAKVDGKNDDELKSMLDGARKGVLQGIDEASEELKGMGAFNSDIEEGIEKSREGIFKGLDDFEKELFEEKSPKAMAISAAQFASLSNQAEYAFTTAEGDEVVISFSDAYSQGSAASVAQKGNNFGAAYGSQSSQEVNFSIKVNGELNEEEQQAINDMMEDIRNVSDAFFGGEYDEAFDMAKSLSLNSDQITNFTMDLKQTKTSAAIAQYQQGNPMKELEKAFVPLNKQLADIQEQAKALNANNELPNILAWMNEGQSRLNEFLDYASSFFNRLNESNKGSSAEQQQTS</sequence>
<dbReference type="Gene3D" id="1.10.132.90">
    <property type="match status" value="1"/>
</dbReference>
<protein>
    <recommendedName>
        <fullName evidence="1">DUF5610 domain-containing protein</fullName>
    </recommendedName>
</protein>